<dbReference type="eggNOG" id="COG0589">
    <property type="taxonomic scope" value="Bacteria"/>
</dbReference>
<dbReference type="InterPro" id="IPR014729">
    <property type="entry name" value="Rossmann-like_a/b/a_fold"/>
</dbReference>
<dbReference type="PANTHER" id="PTHR46268">
    <property type="entry name" value="STRESS RESPONSE PROTEIN NHAX"/>
    <property type="match status" value="1"/>
</dbReference>
<evidence type="ECO:0000313" key="4">
    <source>
        <dbReference type="Proteomes" id="UP000006242"/>
    </source>
</evidence>
<feature type="domain" description="UspA" evidence="2">
    <location>
        <begin position="5"/>
        <end position="139"/>
    </location>
</feature>
<comment type="caution">
    <text evidence="3">The sequence shown here is derived from an EMBL/GenBank/DDBJ whole genome shotgun (WGS) entry which is preliminary data.</text>
</comment>
<dbReference type="RefSeq" id="WP_006913174.1">
    <property type="nucleotide sequence ID" value="NZ_AFNV02000001.1"/>
</dbReference>
<dbReference type="InterPro" id="IPR006016">
    <property type="entry name" value="UspA"/>
</dbReference>
<comment type="similarity">
    <text evidence="1">Belongs to the universal stress protein A family.</text>
</comment>
<dbReference type="PANTHER" id="PTHR46268:SF6">
    <property type="entry name" value="UNIVERSAL STRESS PROTEIN UP12"/>
    <property type="match status" value="1"/>
</dbReference>
<dbReference type="EMBL" id="AFNV02000001">
    <property type="protein sequence ID" value="ERJ20910.1"/>
    <property type="molecule type" value="Genomic_DNA"/>
</dbReference>
<accession>U2ETC0</accession>
<dbReference type="GO" id="GO:0004141">
    <property type="term" value="F:dethiobiotin synthase activity"/>
    <property type="evidence" value="ECO:0007669"/>
    <property type="project" value="UniProtKB-EC"/>
</dbReference>
<protein>
    <submittedName>
        <fullName evidence="3">Dethiobiotin synthetase protein</fullName>
        <ecNumber evidence="3">6.3.3.3</ecNumber>
    </submittedName>
</protein>
<reference evidence="3 4" key="1">
    <citation type="journal article" date="2011" name="J. Bacteriol.">
        <title>Genome sequence of Salinisphaera shabanensis, a gammaproteobacterium from the harsh, variable environment of the brine-seawater interface of the Shaban Deep in the Red Sea.</title>
        <authorList>
            <person name="Antunes A."/>
            <person name="Alam I."/>
            <person name="Bajic V.B."/>
            <person name="Stingl U."/>
        </authorList>
    </citation>
    <scope>NUCLEOTIDE SEQUENCE [LARGE SCALE GENOMIC DNA]</scope>
    <source>
        <strain evidence="3 4">E1L3A</strain>
    </source>
</reference>
<dbReference type="OrthoDB" id="9792500at2"/>
<name>U2ETC0_9GAMM</name>
<proteinExistence type="inferred from homology"/>
<organism evidence="3 4">
    <name type="scientific">Salinisphaera shabanensis E1L3A</name>
    <dbReference type="NCBI Taxonomy" id="1033802"/>
    <lineage>
        <taxon>Bacteria</taxon>
        <taxon>Pseudomonadati</taxon>
        <taxon>Pseudomonadota</taxon>
        <taxon>Gammaproteobacteria</taxon>
        <taxon>Salinisphaerales</taxon>
        <taxon>Salinisphaeraceae</taxon>
        <taxon>Salinisphaera</taxon>
    </lineage>
</organism>
<gene>
    <name evidence="3" type="ORF">SSPSH_000257</name>
</gene>
<dbReference type="InterPro" id="IPR006015">
    <property type="entry name" value="Universal_stress_UspA"/>
</dbReference>
<dbReference type="Proteomes" id="UP000006242">
    <property type="component" value="Unassembled WGS sequence"/>
</dbReference>
<dbReference type="SUPFAM" id="SSF52402">
    <property type="entry name" value="Adenine nucleotide alpha hydrolases-like"/>
    <property type="match status" value="1"/>
</dbReference>
<keyword evidence="4" id="KW-1185">Reference proteome</keyword>
<dbReference type="AlphaFoldDB" id="U2ETC0"/>
<sequence>MKNCILVPIDLSHEANFDLIFSATTTLARRHNAKLHLLTVVPTEISVWPYVPQNFVGEAQKLSESQLAELARLEYADDISWTSEAVIGPIAQTIVKRAHDIGAGLIAIGSHDPKVRDLLLGGTADRVLRRTRCSVLVLRHGDCWEWC</sequence>
<dbReference type="CDD" id="cd00293">
    <property type="entry name" value="USP-like"/>
    <property type="match status" value="1"/>
</dbReference>
<evidence type="ECO:0000313" key="3">
    <source>
        <dbReference type="EMBL" id="ERJ20910.1"/>
    </source>
</evidence>
<keyword evidence="3" id="KW-0436">Ligase</keyword>
<dbReference type="STRING" id="1033802.SSPSH_000257"/>
<reference evidence="3 4" key="2">
    <citation type="journal article" date="2013" name="PLoS ONE">
        <title>INDIGO - INtegrated Data Warehouse of MIcrobial GenOmes with Examples from the Red Sea Extremophiles.</title>
        <authorList>
            <person name="Alam I."/>
            <person name="Antunes A."/>
            <person name="Kamau A.A."/>
            <person name="Ba Alawi W."/>
            <person name="Kalkatawi M."/>
            <person name="Stingl U."/>
            <person name="Bajic V.B."/>
        </authorList>
    </citation>
    <scope>NUCLEOTIDE SEQUENCE [LARGE SCALE GENOMIC DNA]</scope>
    <source>
        <strain evidence="3 4">E1L3A</strain>
    </source>
</reference>
<dbReference type="Pfam" id="PF00582">
    <property type="entry name" value="Usp"/>
    <property type="match status" value="1"/>
</dbReference>
<dbReference type="Gene3D" id="3.40.50.620">
    <property type="entry name" value="HUPs"/>
    <property type="match status" value="1"/>
</dbReference>
<evidence type="ECO:0000256" key="1">
    <source>
        <dbReference type="ARBA" id="ARBA00008791"/>
    </source>
</evidence>
<evidence type="ECO:0000259" key="2">
    <source>
        <dbReference type="Pfam" id="PF00582"/>
    </source>
</evidence>
<dbReference type="EC" id="6.3.3.3" evidence="3"/>
<dbReference type="PRINTS" id="PR01438">
    <property type="entry name" value="UNVRSLSTRESS"/>
</dbReference>